<feature type="transmembrane region" description="Helical" evidence="1">
    <location>
        <begin position="118"/>
        <end position="139"/>
    </location>
</feature>
<keyword evidence="1" id="KW-0812">Transmembrane</keyword>
<accession>A0A6J4RS01</accession>
<organism evidence="2">
    <name type="scientific">uncultured Solirubrobacterales bacterium</name>
    <dbReference type="NCBI Taxonomy" id="768556"/>
    <lineage>
        <taxon>Bacteria</taxon>
        <taxon>Bacillati</taxon>
        <taxon>Actinomycetota</taxon>
        <taxon>Thermoleophilia</taxon>
        <taxon>Solirubrobacterales</taxon>
        <taxon>environmental samples</taxon>
    </lineage>
</organism>
<dbReference type="EMBL" id="CADCVV010000010">
    <property type="protein sequence ID" value="CAA9480725.1"/>
    <property type="molecule type" value="Genomic_DNA"/>
</dbReference>
<gene>
    <name evidence="2" type="ORF">AVDCRST_MAG17-148</name>
</gene>
<keyword evidence="1" id="KW-1133">Transmembrane helix</keyword>
<dbReference type="AlphaFoldDB" id="A0A6J4RS01"/>
<protein>
    <submittedName>
        <fullName evidence="2">Uncharacterized protein</fullName>
    </submittedName>
</protein>
<evidence type="ECO:0000256" key="1">
    <source>
        <dbReference type="SAM" id="Phobius"/>
    </source>
</evidence>
<reference evidence="2" key="1">
    <citation type="submission" date="2020-02" db="EMBL/GenBank/DDBJ databases">
        <authorList>
            <person name="Meier V. D."/>
        </authorList>
    </citation>
    <scope>NUCLEOTIDE SEQUENCE</scope>
    <source>
        <strain evidence="2">AVDCRST_MAG17</strain>
    </source>
</reference>
<name>A0A6J4RS01_9ACTN</name>
<evidence type="ECO:0000313" key="2">
    <source>
        <dbReference type="EMBL" id="CAA9480725.1"/>
    </source>
</evidence>
<sequence length="178" mass="19252">MPPAPIGNHHTVAVLGPSLGQQSRLTLMGTGRGAMAAMVMTAARQVTTGLGLVDQTPPDAVFKQRGFGPLVRLPRVAYFVARREVAVIELAHWSYGAAGGTAFAFLPRSVVRKPWVGPAYGLLVWVLFELSIAPLLGLAQARRIRAVERLAFAGDHVLYGVVLAGSRRWALPRRRLRP</sequence>
<proteinExistence type="predicted"/>
<keyword evidence="1" id="KW-0472">Membrane</keyword>
<feature type="transmembrane region" description="Helical" evidence="1">
    <location>
        <begin position="85"/>
        <end position="106"/>
    </location>
</feature>